<dbReference type="NCBIfam" id="TIGR01891">
    <property type="entry name" value="amidohydrolases"/>
    <property type="match status" value="1"/>
</dbReference>
<dbReference type="AlphaFoldDB" id="A0A552VCS8"/>
<dbReference type="InterPro" id="IPR017439">
    <property type="entry name" value="Amidohydrolase"/>
</dbReference>
<evidence type="ECO:0000313" key="1">
    <source>
        <dbReference type="EMBL" id="TRW28287.1"/>
    </source>
</evidence>
<dbReference type="Pfam" id="PF01546">
    <property type="entry name" value="Peptidase_M20"/>
    <property type="match status" value="1"/>
</dbReference>
<protein>
    <submittedName>
        <fullName evidence="1">Amidohydrolase</fullName>
    </submittedName>
</protein>
<dbReference type="Proteomes" id="UP000319424">
    <property type="component" value="Unassembled WGS sequence"/>
</dbReference>
<comment type="caution">
    <text evidence="1">The sequence shown here is derived from an EMBL/GenBank/DDBJ whole genome shotgun (WGS) entry which is preliminary data.</text>
</comment>
<evidence type="ECO:0000313" key="2">
    <source>
        <dbReference type="Proteomes" id="UP000319424"/>
    </source>
</evidence>
<accession>A0A552VCS8</accession>
<dbReference type="RefSeq" id="WP_144015561.1">
    <property type="nucleotide sequence ID" value="NZ_VJXW01000002.1"/>
</dbReference>
<dbReference type="GO" id="GO:0016787">
    <property type="term" value="F:hydrolase activity"/>
    <property type="evidence" value="ECO:0007669"/>
    <property type="project" value="UniProtKB-KW"/>
</dbReference>
<dbReference type="PANTHER" id="PTHR11014">
    <property type="entry name" value="PEPTIDASE M20 FAMILY MEMBER"/>
    <property type="match status" value="1"/>
</dbReference>
<dbReference type="EMBL" id="VJXW01000002">
    <property type="protein sequence ID" value="TRW28287.1"/>
    <property type="molecule type" value="Genomic_DNA"/>
</dbReference>
<name>A0A552VCS8_9FIRM</name>
<organism evidence="1 2">
    <name type="scientific">Criibacterium bergeronii</name>
    <dbReference type="NCBI Taxonomy" id="1871336"/>
    <lineage>
        <taxon>Bacteria</taxon>
        <taxon>Bacillati</taxon>
        <taxon>Bacillota</taxon>
        <taxon>Clostridia</taxon>
        <taxon>Peptostreptococcales</taxon>
        <taxon>Filifactoraceae</taxon>
        <taxon>Criibacterium</taxon>
    </lineage>
</organism>
<gene>
    <name evidence="1" type="ORF">FL857_02160</name>
</gene>
<reference evidence="1 2" key="1">
    <citation type="submission" date="2019-07" db="EMBL/GenBank/DDBJ databases">
        <title>Criibacterium bergeronii gen. nov., sp. nov. isolated from human clinical samples.</title>
        <authorList>
            <person name="Maheux A.F."/>
            <person name="Boudreau D.K."/>
            <person name="Berube E."/>
            <person name="Brodeur S."/>
            <person name="Bernard K.A."/>
            <person name="Abed J.Y."/>
            <person name="Ducrey E."/>
            <person name="Guay E.F."/>
            <person name="Raymond F."/>
            <person name="Corbeil J."/>
            <person name="Domingo M.-C."/>
            <person name="Roy P.H."/>
            <person name="Boissinot M."/>
            <person name="Tocheva E.I."/>
            <person name="Omar R.F."/>
        </authorList>
    </citation>
    <scope>NUCLEOTIDE SEQUENCE [LARGE SCALE GENOMIC DNA]</scope>
    <source>
        <strain evidence="1 2">CCRI-24246</strain>
    </source>
</reference>
<proteinExistence type="predicted"/>
<sequence>MSTNIITNGIKDYVIEQRRFFHENPELSWQEFETSKRIRQELDKMDIEYEIVKETGVIGTIKGSKQGKRLGIRADIDALPIKEQSGVAFSSKNDGVMHACGHDTHICILLATAKVLNAMKDKLNGEIKIIFQPAEEYIQDSGAKYLSEVESIKNLDRIIALHIWAAIESGKAALRTGPIMASADTFDIL</sequence>
<dbReference type="OrthoDB" id="9776731at2"/>
<dbReference type="PANTHER" id="PTHR11014:SF63">
    <property type="entry name" value="METALLOPEPTIDASE, PUTATIVE (AFU_ORTHOLOGUE AFUA_6G09600)-RELATED"/>
    <property type="match status" value="1"/>
</dbReference>
<dbReference type="SUPFAM" id="SSF53187">
    <property type="entry name" value="Zn-dependent exopeptidases"/>
    <property type="match status" value="1"/>
</dbReference>
<dbReference type="InterPro" id="IPR002933">
    <property type="entry name" value="Peptidase_M20"/>
</dbReference>
<dbReference type="Gene3D" id="3.40.630.10">
    <property type="entry name" value="Zn peptidases"/>
    <property type="match status" value="1"/>
</dbReference>
<keyword evidence="1" id="KW-0378">Hydrolase</keyword>